<dbReference type="AlphaFoldDB" id="A0A5C4SGC5"/>
<keyword evidence="2" id="KW-1185">Reference proteome</keyword>
<protein>
    <submittedName>
        <fullName evidence="1">Lacal_2735 family protein</fullName>
    </submittedName>
</protein>
<name>A0A5C4SGC5_9FLAO</name>
<comment type="caution">
    <text evidence="1">The sequence shown here is derived from an EMBL/GenBank/DDBJ whole genome shotgun (WGS) entry which is preliminary data.</text>
</comment>
<reference evidence="1 2" key="1">
    <citation type="submission" date="2019-05" db="EMBL/GenBank/DDBJ databases">
        <title>Tamlana fucoidanivorans sp. nov., isolated from the surface of algae collected from Fujian province in China.</title>
        <authorList>
            <person name="Li J."/>
        </authorList>
    </citation>
    <scope>NUCLEOTIDE SEQUENCE [LARGE SCALE GENOMIC DNA]</scope>
    <source>
        <strain evidence="1 2">CW2-9</strain>
    </source>
</reference>
<dbReference type="OrthoDB" id="1123018at2"/>
<dbReference type="InterPro" id="IPR045493">
    <property type="entry name" value="DUF6435"/>
</dbReference>
<gene>
    <name evidence="1" type="ORF">FGF67_14430</name>
</gene>
<organism evidence="1 2">
    <name type="scientific">Allotamlana fucoidanivorans</name>
    <dbReference type="NCBI Taxonomy" id="2583814"/>
    <lineage>
        <taxon>Bacteria</taxon>
        <taxon>Pseudomonadati</taxon>
        <taxon>Bacteroidota</taxon>
        <taxon>Flavobacteriia</taxon>
        <taxon>Flavobacteriales</taxon>
        <taxon>Flavobacteriaceae</taxon>
        <taxon>Allotamlana</taxon>
    </lineage>
</organism>
<proteinExistence type="predicted"/>
<evidence type="ECO:0000313" key="2">
    <source>
        <dbReference type="Proteomes" id="UP000308713"/>
    </source>
</evidence>
<evidence type="ECO:0000313" key="1">
    <source>
        <dbReference type="EMBL" id="TNJ42459.1"/>
    </source>
</evidence>
<dbReference type="RefSeq" id="WP_139698467.1">
    <property type="nucleotide sequence ID" value="NZ_CP074074.1"/>
</dbReference>
<sequence>MFGFLKRQSKKQKLEKKFKQLMQEWHALSQIDRSESDKKFAEAQAIAKILNKLKHEVA</sequence>
<dbReference type="NCBIfam" id="NF033487">
    <property type="entry name" value="Lacal_2735_fam"/>
    <property type="match status" value="1"/>
</dbReference>
<accession>A0A5C4SGC5</accession>
<dbReference type="EMBL" id="VDCS01000014">
    <property type="protein sequence ID" value="TNJ42459.1"/>
    <property type="molecule type" value="Genomic_DNA"/>
</dbReference>
<dbReference type="Proteomes" id="UP000308713">
    <property type="component" value="Unassembled WGS sequence"/>
</dbReference>